<feature type="region of interest" description="Disordered" evidence="1">
    <location>
        <begin position="115"/>
        <end position="153"/>
    </location>
</feature>
<keyword evidence="3" id="KW-1185">Reference proteome</keyword>
<gene>
    <name evidence="2" type="ORF">VNI00_008959</name>
</gene>
<feature type="compositionally biased region" description="Polar residues" evidence="1">
    <location>
        <begin position="169"/>
        <end position="189"/>
    </location>
</feature>
<reference evidence="2 3" key="1">
    <citation type="submission" date="2024-01" db="EMBL/GenBank/DDBJ databases">
        <title>A draft genome for a cacao thread blight-causing isolate of Paramarasmius palmivorus.</title>
        <authorList>
            <person name="Baruah I.K."/>
            <person name="Bukari Y."/>
            <person name="Amoako-Attah I."/>
            <person name="Meinhardt L.W."/>
            <person name="Bailey B.A."/>
            <person name="Cohen S.P."/>
        </authorList>
    </citation>
    <scope>NUCLEOTIDE SEQUENCE [LARGE SCALE GENOMIC DNA]</scope>
    <source>
        <strain evidence="2 3">GH-12</strain>
    </source>
</reference>
<organism evidence="2 3">
    <name type="scientific">Paramarasmius palmivorus</name>
    <dbReference type="NCBI Taxonomy" id="297713"/>
    <lineage>
        <taxon>Eukaryota</taxon>
        <taxon>Fungi</taxon>
        <taxon>Dikarya</taxon>
        <taxon>Basidiomycota</taxon>
        <taxon>Agaricomycotina</taxon>
        <taxon>Agaricomycetes</taxon>
        <taxon>Agaricomycetidae</taxon>
        <taxon>Agaricales</taxon>
        <taxon>Marasmiineae</taxon>
        <taxon>Marasmiaceae</taxon>
        <taxon>Paramarasmius</taxon>
    </lineage>
</organism>
<dbReference type="AlphaFoldDB" id="A0AAW0CPH4"/>
<feature type="region of interest" description="Disordered" evidence="1">
    <location>
        <begin position="68"/>
        <end position="94"/>
    </location>
</feature>
<protein>
    <submittedName>
        <fullName evidence="2">Uncharacterized protein</fullName>
    </submittedName>
</protein>
<dbReference type="EMBL" id="JAYKXP010000031">
    <property type="protein sequence ID" value="KAK7041977.1"/>
    <property type="molecule type" value="Genomic_DNA"/>
</dbReference>
<feature type="region of interest" description="Disordered" evidence="1">
    <location>
        <begin position="169"/>
        <end position="196"/>
    </location>
</feature>
<evidence type="ECO:0000313" key="2">
    <source>
        <dbReference type="EMBL" id="KAK7041977.1"/>
    </source>
</evidence>
<evidence type="ECO:0000313" key="3">
    <source>
        <dbReference type="Proteomes" id="UP001383192"/>
    </source>
</evidence>
<evidence type="ECO:0000256" key="1">
    <source>
        <dbReference type="SAM" id="MobiDB-lite"/>
    </source>
</evidence>
<accession>A0AAW0CPH4</accession>
<name>A0AAW0CPH4_9AGAR</name>
<feature type="non-terminal residue" evidence="2">
    <location>
        <position position="1"/>
    </location>
</feature>
<comment type="caution">
    <text evidence="2">The sequence shown here is derived from an EMBL/GenBank/DDBJ whole genome shotgun (WGS) entry which is preliminary data.</text>
</comment>
<feature type="compositionally biased region" description="Acidic residues" evidence="1">
    <location>
        <begin position="285"/>
        <end position="294"/>
    </location>
</feature>
<feature type="region of interest" description="Disordered" evidence="1">
    <location>
        <begin position="1"/>
        <end position="37"/>
    </location>
</feature>
<dbReference type="Proteomes" id="UP001383192">
    <property type="component" value="Unassembled WGS sequence"/>
</dbReference>
<proteinExistence type="predicted"/>
<feature type="region of interest" description="Disordered" evidence="1">
    <location>
        <begin position="285"/>
        <end position="314"/>
    </location>
</feature>
<feature type="compositionally biased region" description="Basic residues" evidence="1">
    <location>
        <begin position="132"/>
        <end position="147"/>
    </location>
</feature>
<sequence>FSRSSQKAQAVLRGNSPDGSVDGIPETDSEPVYADSGAKETVEFPVKSEMYLLLQSVLYVTVEDSSAGFDPLSSQSGRCQPRREGQKRPSAKAIEADCTESTLVSKVDAALQDISDKLSGDGASDRSYQPRGRSKSKRGAGKTKPAKKAVVNDNAAPLEDVVSGDGYKSNITMRSESPTVPATPVQPQKQKGGRDTKELFAESADADQSGSTLTVAASDEEVRLFFRSPIRCQSTSRSEDVAKAKPVASGVVIGEQSQYRGGHLPVAHERWYSMSLAMFSAAVEVPDEDEEDGNDTSPAGQLDGAEQSVPLLDPERIHSGLRALYEGLTWVNE</sequence>